<comment type="caution">
    <text evidence="1">The sequence shown here is derived from an EMBL/GenBank/DDBJ whole genome shotgun (WGS) entry which is preliminary data.</text>
</comment>
<protein>
    <submittedName>
        <fullName evidence="1">Uncharacterized protein</fullName>
    </submittedName>
</protein>
<reference evidence="1" key="1">
    <citation type="submission" date="2023-10" db="EMBL/GenBank/DDBJ databases">
        <title>Genome assemblies of two species of porcelain crab, Petrolisthes cinctipes and Petrolisthes manimaculis (Anomura: Porcellanidae).</title>
        <authorList>
            <person name="Angst P."/>
        </authorList>
    </citation>
    <scope>NUCLEOTIDE SEQUENCE</scope>
    <source>
        <strain evidence="1">PB745_01</strain>
        <tissue evidence="1">Gill</tissue>
    </source>
</reference>
<dbReference type="AlphaFoldDB" id="A0AAE1BS99"/>
<gene>
    <name evidence="1" type="ORF">Pcinc_039014</name>
</gene>
<evidence type="ECO:0000313" key="1">
    <source>
        <dbReference type="EMBL" id="KAK3854514.1"/>
    </source>
</evidence>
<keyword evidence="2" id="KW-1185">Reference proteome</keyword>
<sequence>MRNVVSEDVVRAASVEKVWCLRDVVVFLGSARVWVWRRLRGAWCVCVWLGGDESVERLSSGHVRERKEISTGGNSVCCLCINTSCTGGDVVSGVEAWSGAVERHKVGRVARVVELESGPCGVESGVYVLEQESGLGATRGMESGVV</sequence>
<name>A0AAE1BS99_PETCI</name>
<organism evidence="1 2">
    <name type="scientific">Petrolisthes cinctipes</name>
    <name type="common">Flat porcelain crab</name>
    <dbReference type="NCBI Taxonomy" id="88211"/>
    <lineage>
        <taxon>Eukaryota</taxon>
        <taxon>Metazoa</taxon>
        <taxon>Ecdysozoa</taxon>
        <taxon>Arthropoda</taxon>
        <taxon>Crustacea</taxon>
        <taxon>Multicrustacea</taxon>
        <taxon>Malacostraca</taxon>
        <taxon>Eumalacostraca</taxon>
        <taxon>Eucarida</taxon>
        <taxon>Decapoda</taxon>
        <taxon>Pleocyemata</taxon>
        <taxon>Anomura</taxon>
        <taxon>Galatheoidea</taxon>
        <taxon>Porcellanidae</taxon>
        <taxon>Petrolisthes</taxon>
    </lineage>
</organism>
<accession>A0AAE1BS99</accession>
<evidence type="ECO:0000313" key="2">
    <source>
        <dbReference type="Proteomes" id="UP001286313"/>
    </source>
</evidence>
<proteinExistence type="predicted"/>
<dbReference type="Proteomes" id="UP001286313">
    <property type="component" value="Unassembled WGS sequence"/>
</dbReference>
<dbReference type="EMBL" id="JAWQEG010006548">
    <property type="protein sequence ID" value="KAK3854514.1"/>
    <property type="molecule type" value="Genomic_DNA"/>
</dbReference>